<protein>
    <recommendedName>
        <fullName evidence="4">DUF5666 domain-containing protein</fullName>
    </recommendedName>
</protein>
<feature type="signal peptide" evidence="1">
    <location>
        <begin position="1"/>
        <end position="21"/>
    </location>
</feature>
<gene>
    <name evidence="2" type="ORF">FHP25_34320</name>
</gene>
<evidence type="ECO:0008006" key="4">
    <source>
        <dbReference type="Google" id="ProtNLM"/>
    </source>
</evidence>
<reference evidence="2 3" key="1">
    <citation type="submission" date="2019-06" db="EMBL/GenBank/DDBJ databases">
        <title>New taxonomy in bacterial strain CC-CFT640, isolated from vineyard.</title>
        <authorList>
            <person name="Lin S.-Y."/>
            <person name="Tsai C.-F."/>
            <person name="Young C.-C."/>
        </authorList>
    </citation>
    <scope>NUCLEOTIDE SEQUENCE [LARGE SCALE GENOMIC DNA]</scope>
    <source>
        <strain evidence="2 3">CC-CFT640</strain>
    </source>
</reference>
<dbReference type="EMBL" id="VDUZ01000058">
    <property type="protein sequence ID" value="TXL70501.1"/>
    <property type="molecule type" value="Genomic_DNA"/>
</dbReference>
<keyword evidence="1" id="KW-0732">Signal</keyword>
<accession>A0A5C8PBS1</accession>
<feature type="chain" id="PRO_5023097510" description="DUF5666 domain-containing protein" evidence="1">
    <location>
        <begin position="22"/>
        <end position="203"/>
    </location>
</feature>
<proteinExistence type="predicted"/>
<organism evidence="2 3">
    <name type="scientific">Vineibacter terrae</name>
    <dbReference type="NCBI Taxonomy" id="2586908"/>
    <lineage>
        <taxon>Bacteria</taxon>
        <taxon>Pseudomonadati</taxon>
        <taxon>Pseudomonadota</taxon>
        <taxon>Alphaproteobacteria</taxon>
        <taxon>Hyphomicrobiales</taxon>
        <taxon>Vineibacter</taxon>
    </lineage>
</organism>
<evidence type="ECO:0000256" key="1">
    <source>
        <dbReference type="SAM" id="SignalP"/>
    </source>
</evidence>
<evidence type="ECO:0000313" key="3">
    <source>
        <dbReference type="Proteomes" id="UP000321638"/>
    </source>
</evidence>
<dbReference type="AlphaFoldDB" id="A0A5C8PBS1"/>
<dbReference type="OrthoDB" id="9799947at2"/>
<keyword evidence="3" id="KW-1185">Reference proteome</keyword>
<dbReference type="RefSeq" id="WP_147851523.1">
    <property type="nucleotide sequence ID" value="NZ_VDUZ01000058.1"/>
</dbReference>
<dbReference type="Proteomes" id="UP000321638">
    <property type="component" value="Unassembled WGS sequence"/>
</dbReference>
<sequence length="203" mass="20883">MMFRRVVLASALVLIAASAAAQTPPATRVRGEITGYSDRVLSVTAREGDKLTIKLADGFGVIGVTKADIADIKPNSFVGIAALKGGDGKWVALEVLVFPESARGSGEGHYPWDLQPQSTMTNGTVATVTEAAHGRVLKVAYKGAEQPIEITVPPSAPIVTFAAGSPDLLKPGNHMFASVTKGPGGDLSAARVLVGIGGLVPPM</sequence>
<comment type="caution">
    <text evidence="2">The sequence shown here is derived from an EMBL/GenBank/DDBJ whole genome shotgun (WGS) entry which is preliminary data.</text>
</comment>
<evidence type="ECO:0000313" key="2">
    <source>
        <dbReference type="EMBL" id="TXL70501.1"/>
    </source>
</evidence>
<name>A0A5C8PBS1_9HYPH</name>